<accession>A0A1A8AR58</accession>
<protein>
    <submittedName>
        <fullName evidence="2">Trinucleotide repeat containing 18</fullName>
    </submittedName>
</protein>
<feature type="region of interest" description="Disordered" evidence="1">
    <location>
        <begin position="77"/>
        <end position="105"/>
    </location>
</feature>
<name>A0A1A8AR58_NOTFU</name>
<gene>
    <name evidence="2" type="primary">TNRC18</name>
</gene>
<reference evidence="2" key="1">
    <citation type="submission" date="2016-05" db="EMBL/GenBank/DDBJ databases">
        <authorList>
            <person name="Lavstsen T."/>
            <person name="Jespersen J.S."/>
        </authorList>
    </citation>
    <scope>NUCLEOTIDE SEQUENCE</scope>
    <source>
        <tissue evidence="2">Brain</tissue>
    </source>
</reference>
<dbReference type="EMBL" id="HADY01018230">
    <property type="protein sequence ID" value="SBP56715.1"/>
    <property type="molecule type" value="Transcribed_RNA"/>
</dbReference>
<evidence type="ECO:0000256" key="1">
    <source>
        <dbReference type="SAM" id="MobiDB-lite"/>
    </source>
</evidence>
<dbReference type="AlphaFoldDB" id="A0A1A8AR58"/>
<organism evidence="2">
    <name type="scientific">Nothobranchius furzeri</name>
    <name type="common">Turquoise killifish</name>
    <dbReference type="NCBI Taxonomy" id="105023"/>
    <lineage>
        <taxon>Eukaryota</taxon>
        <taxon>Metazoa</taxon>
        <taxon>Chordata</taxon>
        <taxon>Craniata</taxon>
        <taxon>Vertebrata</taxon>
        <taxon>Euteleostomi</taxon>
        <taxon>Actinopterygii</taxon>
        <taxon>Neopterygii</taxon>
        <taxon>Teleostei</taxon>
        <taxon>Neoteleostei</taxon>
        <taxon>Acanthomorphata</taxon>
        <taxon>Ovalentaria</taxon>
        <taxon>Atherinomorphae</taxon>
        <taxon>Cyprinodontiformes</taxon>
        <taxon>Nothobranchiidae</taxon>
        <taxon>Nothobranchius</taxon>
    </lineage>
</organism>
<feature type="region of interest" description="Disordered" evidence="1">
    <location>
        <begin position="38"/>
        <end position="62"/>
    </location>
</feature>
<sequence length="105" mass="11143">FLHTDPAQFHTFSQTPGPHFSLHLPSLSHFTTAHPPLSGTILDPTGHLDPATSDLTDLPMSHLPSSTVKPLLLLHLQTTSPPTKPDSTCRSSSAPPPASPSLGRL</sequence>
<feature type="compositionally biased region" description="Polar residues" evidence="1">
    <location>
        <begin position="77"/>
        <end position="90"/>
    </location>
</feature>
<reference evidence="2" key="2">
    <citation type="submission" date="2016-06" db="EMBL/GenBank/DDBJ databases">
        <title>The genome of a short-lived fish provides insights into sex chromosome evolution and the genetic control of aging.</title>
        <authorList>
            <person name="Reichwald K."/>
            <person name="Felder M."/>
            <person name="Petzold A."/>
            <person name="Koch P."/>
            <person name="Groth M."/>
            <person name="Platzer M."/>
        </authorList>
    </citation>
    <scope>NUCLEOTIDE SEQUENCE</scope>
    <source>
        <tissue evidence="2">Brain</tissue>
    </source>
</reference>
<feature type="non-terminal residue" evidence="2">
    <location>
        <position position="1"/>
    </location>
</feature>
<feature type="non-terminal residue" evidence="2">
    <location>
        <position position="105"/>
    </location>
</feature>
<evidence type="ECO:0000313" key="2">
    <source>
        <dbReference type="EMBL" id="SBP56715.1"/>
    </source>
</evidence>
<proteinExistence type="predicted"/>